<name>A0A2T0T1N2_9PSEU</name>
<sequence>MDRLFPLLTAVTLLAPAVAGGLLGWSWWGALTAFLWASKVRWPKPERFARLLKP</sequence>
<dbReference type="Proteomes" id="UP000239494">
    <property type="component" value="Unassembled WGS sequence"/>
</dbReference>
<protein>
    <submittedName>
        <fullName evidence="1">Uncharacterized protein</fullName>
    </submittedName>
</protein>
<dbReference type="AlphaFoldDB" id="A0A2T0T1N2"/>
<keyword evidence="2" id="KW-1185">Reference proteome</keyword>
<gene>
    <name evidence="1" type="ORF">CLV43_107149</name>
</gene>
<comment type="caution">
    <text evidence="1">The sequence shown here is derived from an EMBL/GenBank/DDBJ whole genome shotgun (WGS) entry which is preliminary data.</text>
</comment>
<evidence type="ECO:0000313" key="1">
    <source>
        <dbReference type="EMBL" id="PRY39566.1"/>
    </source>
</evidence>
<proteinExistence type="predicted"/>
<accession>A0A2T0T1N2</accession>
<organism evidence="1 2">
    <name type="scientific">Umezawaea tangerina</name>
    <dbReference type="NCBI Taxonomy" id="84725"/>
    <lineage>
        <taxon>Bacteria</taxon>
        <taxon>Bacillati</taxon>
        <taxon>Actinomycetota</taxon>
        <taxon>Actinomycetes</taxon>
        <taxon>Pseudonocardiales</taxon>
        <taxon>Pseudonocardiaceae</taxon>
        <taxon>Umezawaea</taxon>
    </lineage>
</organism>
<dbReference type="EMBL" id="PVTF01000007">
    <property type="protein sequence ID" value="PRY39566.1"/>
    <property type="molecule type" value="Genomic_DNA"/>
</dbReference>
<evidence type="ECO:0000313" key="2">
    <source>
        <dbReference type="Proteomes" id="UP000239494"/>
    </source>
</evidence>
<reference evidence="1 2" key="1">
    <citation type="submission" date="2018-03" db="EMBL/GenBank/DDBJ databases">
        <title>Genomic Encyclopedia of Archaeal and Bacterial Type Strains, Phase II (KMG-II): from individual species to whole genera.</title>
        <authorList>
            <person name="Goeker M."/>
        </authorList>
    </citation>
    <scope>NUCLEOTIDE SEQUENCE [LARGE SCALE GENOMIC DNA]</scope>
    <source>
        <strain evidence="1 2">DSM 44720</strain>
    </source>
</reference>